<feature type="transmembrane region" description="Helical" evidence="1">
    <location>
        <begin position="20"/>
        <end position="41"/>
    </location>
</feature>
<evidence type="ECO:0000256" key="1">
    <source>
        <dbReference type="SAM" id="Phobius"/>
    </source>
</evidence>
<keyword evidence="1" id="KW-0472">Membrane</keyword>
<dbReference type="AlphaFoldDB" id="A0A7Y4LHY5"/>
<name>A0A7Y4LHY5_9CORY</name>
<dbReference type="OrthoDB" id="4413216at2"/>
<sequence length="156" mass="17470">MARVRVLPDEIVRVDVTRSLVSLIYPVCELLLITGVCWMLIGYLDRDPQDSIQLRNAVVGLWAALALWRFALPVLRARKERVIVTDQRVILRAQGIMGASESIPLRAVRHVGRKRKNISLAVSGYQRPIMLANVAKAKHVVASIEEGMNQGRGHWG</sequence>
<organism evidence="2 3">
    <name type="scientific">Corynebacterium silvaticum</name>
    <dbReference type="NCBI Taxonomy" id="2320431"/>
    <lineage>
        <taxon>Bacteria</taxon>
        <taxon>Bacillati</taxon>
        <taxon>Actinomycetota</taxon>
        <taxon>Actinomycetes</taxon>
        <taxon>Mycobacteriales</taxon>
        <taxon>Corynebacteriaceae</taxon>
        <taxon>Corynebacterium</taxon>
    </lineage>
</organism>
<feature type="transmembrane region" description="Helical" evidence="1">
    <location>
        <begin position="53"/>
        <end position="72"/>
    </location>
</feature>
<reference evidence="2 3" key="2">
    <citation type="journal article" date="2020" name="Antonie Van Leeuwenhoek">
        <title>Phylogenomic characterisation of a novel corynebacterial species pathogenic to animals.</title>
        <authorList>
            <person name="Moller J."/>
            <person name="Musella L."/>
            <person name="Melnikov V."/>
            <person name="Geissdorfer W."/>
            <person name="Burkovski A."/>
            <person name="Sangal V."/>
        </authorList>
    </citation>
    <scope>NUCLEOTIDE SEQUENCE [LARGE SCALE GENOMIC DNA]</scope>
    <source>
        <strain evidence="2 3">PO100/5</strain>
    </source>
</reference>
<dbReference type="KEGG" id="csil:CBE74_02940"/>
<keyword evidence="1" id="KW-0812">Transmembrane</keyword>
<protein>
    <recommendedName>
        <fullName evidence="4">DUF304 domain-containing protein</fullName>
    </recommendedName>
</protein>
<reference evidence="2 3" key="1">
    <citation type="journal article" date="2014" name="BMC Vet. Res.">
        <title>First report of Corynebacterium pseudotuberculosis from caseous lymphadenitis lesions in Black Alentejano pig (Sus scrofa domesticus).</title>
        <authorList>
            <person name="Oliveira M."/>
            <person name="Barroco C."/>
            <person name="Mottola C."/>
            <person name="Santos R."/>
            <person name="Lemsaddek A."/>
            <person name="Tavares L."/>
            <person name="Semedo-Lemsaddek T."/>
        </authorList>
    </citation>
    <scope>NUCLEOTIDE SEQUENCE [LARGE SCALE GENOMIC DNA]</scope>
    <source>
        <strain evidence="2 3">PO100/5</strain>
    </source>
</reference>
<accession>A0A7Y4LHY5</accession>
<dbReference type="RefSeq" id="WP_087453481.1">
    <property type="nucleotide sequence ID" value="NZ_CP021417.2"/>
</dbReference>
<proteinExistence type="predicted"/>
<evidence type="ECO:0000313" key="2">
    <source>
        <dbReference type="EMBL" id="ARU45628.1"/>
    </source>
</evidence>
<keyword evidence="3" id="KW-1185">Reference proteome</keyword>
<reference evidence="2 3" key="3">
    <citation type="journal article" date="2020" name="Int. J. Syst. Evol. Microbiol.">
        <title>Corynebacterium silvaticum sp. nov., a unique group of NTTB corynebacteria in wild boar and roe deer.</title>
        <authorList>
            <person name="Dangel A."/>
            <person name="Berger A."/>
            <person name="Rau J."/>
            <person name="Eisenberg T."/>
            <person name="Kampfer P."/>
            <person name="Margos G."/>
            <person name="Contzen M."/>
            <person name="Busse H.J."/>
            <person name="Konrad R."/>
            <person name="Peters M."/>
            <person name="Sting R."/>
            <person name="Sing A."/>
        </authorList>
    </citation>
    <scope>NUCLEOTIDE SEQUENCE [LARGE SCALE GENOMIC DNA]</scope>
    <source>
        <strain evidence="2 3">PO100/5</strain>
    </source>
</reference>
<dbReference type="GeneID" id="75007236"/>
<evidence type="ECO:0008006" key="4">
    <source>
        <dbReference type="Google" id="ProtNLM"/>
    </source>
</evidence>
<dbReference type="Proteomes" id="UP000195652">
    <property type="component" value="Chromosome"/>
</dbReference>
<keyword evidence="1" id="KW-1133">Transmembrane helix</keyword>
<reference evidence="2 3" key="4">
    <citation type="journal article" date="2020" name="PLoS ONE">
        <title>Taxonomic classification of strain PO100/5 shows a broader geographic distribution and genetic markers of the recently described Corynebacterium silvaticum.</title>
        <authorList>
            <person name="Viana M.V.C."/>
            <person name="Profeta R."/>
            <person name="da Silva A.L."/>
            <person name="Hurtado R."/>
            <person name="Cerqueira J.C."/>
            <person name="Ribeiro B.F.S."/>
            <person name="Almeida M.O."/>
            <person name="Morais-Rodrigues F."/>
            <person name="Soares S.C."/>
            <person name="Oliveira M."/>
            <person name="Tavares L."/>
            <person name="Figueiredo H."/>
            <person name="Wattam A.R."/>
            <person name="Barh D."/>
            <person name="Ghosh P."/>
            <person name="Silva A."/>
            <person name="Azevedo V."/>
        </authorList>
    </citation>
    <scope>NUCLEOTIDE SEQUENCE [LARGE SCALE GENOMIC DNA]</scope>
    <source>
        <strain evidence="2 3">PO100/5</strain>
    </source>
</reference>
<dbReference type="EMBL" id="CP021417">
    <property type="protein sequence ID" value="ARU45628.1"/>
    <property type="molecule type" value="Genomic_DNA"/>
</dbReference>
<evidence type="ECO:0000313" key="3">
    <source>
        <dbReference type="Proteomes" id="UP000195652"/>
    </source>
</evidence>
<gene>
    <name evidence="2" type="ORF">CBE74_02940</name>
</gene>